<gene>
    <name evidence="4" type="ORF">SAMN02745823_00573</name>
</gene>
<evidence type="ECO:0000259" key="3">
    <source>
        <dbReference type="Pfam" id="PF17782"/>
    </source>
</evidence>
<dbReference type="PANTHER" id="PTHR43022:SF1">
    <property type="entry name" value="PROTEIN SMF"/>
    <property type="match status" value="1"/>
</dbReference>
<dbReference type="InterPro" id="IPR036388">
    <property type="entry name" value="WH-like_DNA-bd_sf"/>
</dbReference>
<evidence type="ECO:0000313" key="5">
    <source>
        <dbReference type="Proteomes" id="UP000183995"/>
    </source>
</evidence>
<dbReference type="Pfam" id="PF17782">
    <property type="entry name" value="WHD_DprA"/>
    <property type="match status" value="1"/>
</dbReference>
<feature type="domain" description="DprA winged helix" evidence="3">
    <location>
        <begin position="345"/>
        <end position="398"/>
    </location>
</feature>
<keyword evidence="5" id="KW-1185">Reference proteome</keyword>
<dbReference type="RefSeq" id="WP_073076101.1">
    <property type="nucleotide sequence ID" value="NZ_FQXV01000001.1"/>
</dbReference>
<evidence type="ECO:0000259" key="2">
    <source>
        <dbReference type="Pfam" id="PF02481"/>
    </source>
</evidence>
<protein>
    <submittedName>
        <fullName evidence="4">DNA processing protein</fullName>
    </submittedName>
</protein>
<dbReference type="STRING" id="1123282.SAMN02745823_00573"/>
<dbReference type="EMBL" id="FQXV01000001">
    <property type="protein sequence ID" value="SHH63733.1"/>
    <property type="molecule type" value="Genomic_DNA"/>
</dbReference>
<feature type="domain" description="Smf/DprA SLOG" evidence="2">
    <location>
        <begin position="78"/>
        <end position="287"/>
    </location>
</feature>
<dbReference type="GO" id="GO:0009294">
    <property type="term" value="P:DNA-mediated transformation"/>
    <property type="evidence" value="ECO:0007669"/>
    <property type="project" value="InterPro"/>
</dbReference>
<dbReference type="Gene3D" id="1.10.10.10">
    <property type="entry name" value="Winged helix-like DNA-binding domain superfamily/Winged helix DNA-binding domain"/>
    <property type="match status" value="1"/>
</dbReference>
<dbReference type="Pfam" id="PF02481">
    <property type="entry name" value="DNA_processg_A"/>
    <property type="match status" value="1"/>
</dbReference>
<dbReference type="NCBIfam" id="TIGR00732">
    <property type="entry name" value="dprA"/>
    <property type="match status" value="1"/>
</dbReference>
<dbReference type="InterPro" id="IPR041614">
    <property type="entry name" value="DprA_WH"/>
</dbReference>
<dbReference type="PANTHER" id="PTHR43022">
    <property type="entry name" value="PROTEIN SMF"/>
    <property type="match status" value="1"/>
</dbReference>
<accession>A0A1M5ULY2</accession>
<evidence type="ECO:0000313" key="4">
    <source>
        <dbReference type="EMBL" id="SHH63733.1"/>
    </source>
</evidence>
<name>A0A1M5ULY2_9FIRM</name>
<dbReference type="Gene3D" id="3.40.50.450">
    <property type="match status" value="1"/>
</dbReference>
<dbReference type="AlphaFoldDB" id="A0A1M5ULY2"/>
<comment type="similarity">
    <text evidence="1">Belongs to the DprA/Smf family.</text>
</comment>
<organism evidence="4 5">
    <name type="scientific">Sporobacter termitidis DSM 10068</name>
    <dbReference type="NCBI Taxonomy" id="1123282"/>
    <lineage>
        <taxon>Bacteria</taxon>
        <taxon>Bacillati</taxon>
        <taxon>Bacillota</taxon>
        <taxon>Clostridia</taxon>
        <taxon>Eubacteriales</taxon>
        <taxon>Oscillospiraceae</taxon>
        <taxon>Sporobacter</taxon>
    </lineage>
</organism>
<dbReference type="InterPro" id="IPR057666">
    <property type="entry name" value="DrpA_SLOG"/>
</dbReference>
<dbReference type="SUPFAM" id="SSF102405">
    <property type="entry name" value="MCP/YpsA-like"/>
    <property type="match status" value="1"/>
</dbReference>
<reference evidence="4 5" key="1">
    <citation type="submission" date="2016-11" db="EMBL/GenBank/DDBJ databases">
        <authorList>
            <person name="Jaros S."/>
            <person name="Januszkiewicz K."/>
            <person name="Wedrychowicz H."/>
        </authorList>
    </citation>
    <scope>NUCLEOTIDE SEQUENCE [LARGE SCALE GENOMIC DNA]</scope>
    <source>
        <strain evidence="4 5">DSM 10068</strain>
    </source>
</reference>
<dbReference type="InterPro" id="IPR003488">
    <property type="entry name" value="DprA"/>
</dbReference>
<sequence>MASLKYWVWLSTRPGVGAGAANRLLEWFGTPEQVFFADEKSYADIPSLRKNDLAALGDKNLLAAKKALEACEENGYRIVTLFDGDYPARLRNIPDPPVVLYVRGRLPVMDEEAAVAVVGTRSCTPYGTKAAERMGYELARHGCLVVSGLARGVDSCAALGALRAGGRVVGVIGSGLDIVYPPENGQLFEDVASTGAIISEYAPGTPVAGEHFPQRNRIMSGVSVGVAVIEAPLKSGALITASHALEQGRDVFALPGNVDSPACEGSNRLLREGAVPVMSGKDIAEEYEGLYPDKIQFGREKVPLGAQQAERLVAGVSARKRQKPAKKEIDNDNTVEYIDLVRLKERLSADEFRIISAIGPHARHIDEIIGESGLSAGAVLSALTMLELDGYVEQSKGKYFKLLYEINKVD</sequence>
<dbReference type="Proteomes" id="UP000183995">
    <property type="component" value="Unassembled WGS sequence"/>
</dbReference>
<proteinExistence type="inferred from homology"/>
<evidence type="ECO:0000256" key="1">
    <source>
        <dbReference type="ARBA" id="ARBA00006525"/>
    </source>
</evidence>
<dbReference type="OrthoDB" id="9785707at2"/>